<dbReference type="OrthoDB" id="10294015at2759"/>
<evidence type="ECO:0000313" key="2">
    <source>
        <dbReference type="Proteomes" id="UP000076584"/>
    </source>
</evidence>
<protein>
    <submittedName>
        <fullName evidence="1">Uncharacterized protein</fullName>
    </submittedName>
</protein>
<proteinExistence type="predicted"/>
<accession>A0A161VQN8</accession>
<sequence length="160" mass="17452">MQLSVLLSASFVAVTLASPPAINLGYFSYPHTNEFVAWSPFTPTATQELAEVCDAQGGFKGSATWTSIRTASTYVYEPICRNPFNVTDVVTNTTYYDLELACVDDNIDLAARPEVTAVVDRATNKEIETCVPVLKEDGTSWYETCGDFRSGLDYAFACSA</sequence>
<evidence type="ECO:0000313" key="1">
    <source>
        <dbReference type="EMBL" id="KZL79474.1"/>
    </source>
</evidence>
<keyword evidence="2" id="KW-1185">Reference proteome</keyword>
<dbReference type="EMBL" id="LFIW01002090">
    <property type="protein sequence ID" value="KZL79474.1"/>
    <property type="molecule type" value="Genomic_DNA"/>
</dbReference>
<gene>
    <name evidence="1" type="ORF">CI238_08639</name>
</gene>
<name>A0A161VQN8_COLIC</name>
<comment type="caution">
    <text evidence="1">The sequence shown here is derived from an EMBL/GenBank/DDBJ whole genome shotgun (WGS) entry which is preliminary data.</text>
</comment>
<reference evidence="1 2" key="1">
    <citation type="submission" date="2015-06" db="EMBL/GenBank/DDBJ databases">
        <title>Survival trade-offs in plant roots during colonization by closely related pathogenic and mutualistic fungi.</title>
        <authorList>
            <person name="Hacquard S."/>
            <person name="Kracher B."/>
            <person name="Hiruma K."/>
            <person name="Weinman A."/>
            <person name="Muench P."/>
            <person name="Garrido Oter R."/>
            <person name="Ver Loren van Themaat E."/>
            <person name="Dallerey J.-F."/>
            <person name="Damm U."/>
            <person name="Henrissat B."/>
            <person name="Lespinet O."/>
            <person name="Thon M."/>
            <person name="Kemen E."/>
            <person name="McHardy A.C."/>
            <person name="Schulze-Lefert P."/>
            <person name="O'Connell R.J."/>
        </authorList>
    </citation>
    <scope>NUCLEOTIDE SEQUENCE [LARGE SCALE GENOMIC DNA]</scope>
    <source>
        <strain evidence="1 2">MAFF 238704</strain>
    </source>
</reference>
<organism evidence="1 2">
    <name type="scientific">Colletotrichum incanum</name>
    <name type="common">Soybean anthracnose fungus</name>
    <dbReference type="NCBI Taxonomy" id="1573173"/>
    <lineage>
        <taxon>Eukaryota</taxon>
        <taxon>Fungi</taxon>
        <taxon>Dikarya</taxon>
        <taxon>Ascomycota</taxon>
        <taxon>Pezizomycotina</taxon>
        <taxon>Sordariomycetes</taxon>
        <taxon>Hypocreomycetidae</taxon>
        <taxon>Glomerellales</taxon>
        <taxon>Glomerellaceae</taxon>
        <taxon>Colletotrichum</taxon>
        <taxon>Colletotrichum spaethianum species complex</taxon>
    </lineage>
</organism>
<dbReference type="AlphaFoldDB" id="A0A161VQN8"/>
<dbReference type="Proteomes" id="UP000076584">
    <property type="component" value="Unassembled WGS sequence"/>
</dbReference>